<feature type="domain" description="Rho-GAP" evidence="3">
    <location>
        <begin position="669"/>
        <end position="857"/>
    </location>
</feature>
<dbReference type="Gene3D" id="1.25.40.530">
    <property type="entry name" value="MyTH4 domain"/>
    <property type="match status" value="1"/>
</dbReference>
<dbReference type="PANTHER" id="PTHR45876">
    <property type="entry name" value="FI04035P"/>
    <property type="match status" value="1"/>
</dbReference>
<dbReference type="PROSITE" id="PS50020">
    <property type="entry name" value="WW_DOMAIN_2"/>
    <property type="match status" value="1"/>
</dbReference>
<dbReference type="InterPro" id="IPR038185">
    <property type="entry name" value="MyTH4_dom_sf"/>
</dbReference>
<dbReference type="SMART" id="SM00324">
    <property type="entry name" value="RhoGAP"/>
    <property type="match status" value="1"/>
</dbReference>
<dbReference type="EMBL" id="LSMT01000016">
    <property type="protein sequence ID" value="PFX33014.1"/>
    <property type="molecule type" value="Genomic_DNA"/>
</dbReference>
<comment type="caution">
    <text evidence="5">The sequence shown here is derived from an EMBL/GenBank/DDBJ whole genome shotgun (WGS) entry which is preliminary data.</text>
</comment>
<dbReference type="PROSITE" id="PS50238">
    <property type="entry name" value="RHOGAP"/>
    <property type="match status" value="1"/>
</dbReference>
<feature type="compositionally biased region" description="Low complexity" evidence="1">
    <location>
        <begin position="426"/>
        <end position="438"/>
    </location>
</feature>
<dbReference type="STRING" id="50429.A0A2B4SQR1"/>
<dbReference type="PANTHER" id="PTHR45876:SF8">
    <property type="entry name" value="FI04035P"/>
    <property type="match status" value="1"/>
</dbReference>
<feature type="compositionally biased region" description="Basic and acidic residues" evidence="1">
    <location>
        <begin position="158"/>
        <end position="175"/>
    </location>
</feature>
<dbReference type="AlphaFoldDB" id="A0A2B4SQR1"/>
<dbReference type="GO" id="GO:0005737">
    <property type="term" value="C:cytoplasm"/>
    <property type="evidence" value="ECO:0007669"/>
    <property type="project" value="TreeGrafter"/>
</dbReference>
<evidence type="ECO:0000259" key="3">
    <source>
        <dbReference type="PROSITE" id="PS50238"/>
    </source>
</evidence>
<dbReference type="GO" id="GO:0005096">
    <property type="term" value="F:GTPase activator activity"/>
    <property type="evidence" value="ECO:0007669"/>
    <property type="project" value="TreeGrafter"/>
</dbReference>
<feature type="compositionally biased region" description="Basic and acidic residues" evidence="1">
    <location>
        <begin position="96"/>
        <end position="126"/>
    </location>
</feature>
<keyword evidence="6" id="KW-1185">Reference proteome</keyword>
<feature type="region of interest" description="Disordered" evidence="1">
    <location>
        <begin position="386"/>
        <end position="463"/>
    </location>
</feature>
<evidence type="ECO:0000313" key="5">
    <source>
        <dbReference type="EMBL" id="PFX33014.1"/>
    </source>
</evidence>
<gene>
    <name evidence="5" type="primary">ARHGAP39</name>
    <name evidence="5" type="ORF">AWC38_SpisGene2065</name>
</gene>
<feature type="region of interest" description="Disordered" evidence="1">
    <location>
        <begin position="89"/>
        <end position="281"/>
    </location>
</feature>
<dbReference type="InterPro" id="IPR001202">
    <property type="entry name" value="WW_dom"/>
</dbReference>
<reference evidence="6" key="1">
    <citation type="journal article" date="2017" name="bioRxiv">
        <title>Comparative analysis of the genomes of Stylophora pistillata and Acropora digitifera provides evidence for extensive differences between species of corals.</title>
        <authorList>
            <person name="Voolstra C.R."/>
            <person name="Li Y."/>
            <person name="Liew Y.J."/>
            <person name="Baumgarten S."/>
            <person name="Zoccola D."/>
            <person name="Flot J.-F."/>
            <person name="Tambutte S."/>
            <person name="Allemand D."/>
            <person name="Aranda M."/>
        </authorList>
    </citation>
    <scope>NUCLEOTIDE SEQUENCE [LARGE SCALE GENOMIC DNA]</scope>
</reference>
<evidence type="ECO:0000256" key="1">
    <source>
        <dbReference type="SAM" id="MobiDB-lite"/>
    </source>
</evidence>
<dbReference type="FunFam" id="1.10.555.10:FF:000045">
    <property type="entry name" value="RhoGAP domain containing protein"/>
    <property type="match status" value="1"/>
</dbReference>
<dbReference type="Gene3D" id="1.10.555.10">
    <property type="entry name" value="Rho GTPase activation protein"/>
    <property type="match status" value="1"/>
</dbReference>
<sequence length="862" mass="96973">MAEKSDWVEIIEPRSGEPMYANLKSGQCLWEPPVGVQVREANDSQWWELYDQKTRRYYYYCGGTQSTVWHKPKDSEIIPLARLQTLKAREKRRAAKAKELERKEGSTRREGSERRRREGSLRKEGSSSHGDGSSSRRESSGRKDGVSREGSSSRQRGSSREKRERTSSREHRKNNAEASAKNEALDSKQSNAEDETILKAIPVANGTDQEPDEDILTAEVADESCQEASEEASGISENGLDERKSPELSLPEVDVPAPNVPSGDIEEGGRGTITDDEGQLTPSGTLSRHAHLDDSCDDHLSPSGTIERARQLVESASRSILANRAAQNLDRENDSVFVDGKKPIVSNKGHQDILDDSLSIKLRAGGMPATTARLVEACAPHTLNESHKSVRSLRHQRQVSDSVLKDLRGDDDDDDDDEVETKSVGTPSTLPRLSRPSSIASPATGASKHNTLERSHSIPGSKPPLMRAFGAYEEYFNHHKKGVFRRKRISLTSMMSWSKVPIKKPLILIQDRQLKKDAIDTFKLILGYMGDRSIKGKTPDRLALELTTKGWNTPILRDEIYLQLCKQTTDNFRPESLRSGWELMAICLALFPPSSKFHSYLEGYINRNLEDIERKEIPVQTPVPHYVRHCSVRLKRMSRTGAKRGLRKPSVEEIQQAKSSVFNPSMFGATLEDIMGAQAKRFPSLKLPWILPTLAESVLQHNGSSTEGIFRVPGDIDEVNSQKIKLDQLKVPTEITDPHVPASLLKLWFRELHEPLIPEQFYERCVNNCDDPTVAVALAMSLPEVNRLVLSYLIRFLQIFSLPNQSVITKMDENNLAMVWAPNCLRCPSDDPKEIFENTRKEMTFMRTLIRHLDTTFMEGVR</sequence>
<feature type="domain" description="WW" evidence="2">
    <location>
        <begin position="47"/>
        <end position="74"/>
    </location>
</feature>
<evidence type="ECO:0000313" key="6">
    <source>
        <dbReference type="Proteomes" id="UP000225706"/>
    </source>
</evidence>
<feature type="domain" description="MyTH4" evidence="4">
    <location>
        <begin position="497"/>
        <end position="658"/>
    </location>
</feature>
<dbReference type="SUPFAM" id="SSF48350">
    <property type="entry name" value="GTPase activation domain, GAP"/>
    <property type="match status" value="1"/>
</dbReference>
<dbReference type="Proteomes" id="UP000225706">
    <property type="component" value="Unassembled WGS sequence"/>
</dbReference>
<dbReference type="GO" id="GO:0007165">
    <property type="term" value="P:signal transduction"/>
    <property type="evidence" value="ECO:0007669"/>
    <property type="project" value="InterPro"/>
</dbReference>
<dbReference type="Gene3D" id="2.20.70.10">
    <property type="match status" value="1"/>
</dbReference>
<dbReference type="Pfam" id="PF00784">
    <property type="entry name" value="MyTH4"/>
    <property type="match status" value="1"/>
</dbReference>
<dbReference type="InterPro" id="IPR000857">
    <property type="entry name" value="MyTH4_dom"/>
</dbReference>
<dbReference type="PROSITE" id="PS51016">
    <property type="entry name" value="MYTH4"/>
    <property type="match status" value="1"/>
</dbReference>
<accession>A0A2B4SQR1</accession>
<dbReference type="SMART" id="SM00139">
    <property type="entry name" value="MyTH4"/>
    <property type="match status" value="1"/>
</dbReference>
<proteinExistence type="predicted"/>
<dbReference type="InterPro" id="IPR000198">
    <property type="entry name" value="RhoGAP_dom"/>
</dbReference>
<feature type="compositionally biased region" description="Basic and acidic residues" evidence="1">
    <location>
        <begin position="134"/>
        <end position="147"/>
    </location>
</feature>
<dbReference type="GO" id="GO:0005856">
    <property type="term" value="C:cytoskeleton"/>
    <property type="evidence" value="ECO:0007669"/>
    <property type="project" value="InterPro"/>
</dbReference>
<dbReference type="OrthoDB" id="437889at2759"/>
<organism evidence="5 6">
    <name type="scientific">Stylophora pistillata</name>
    <name type="common">Smooth cauliflower coral</name>
    <dbReference type="NCBI Taxonomy" id="50429"/>
    <lineage>
        <taxon>Eukaryota</taxon>
        <taxon>Metazoa</taxon>
        <taxon>Cnidaria</taxon>
        <taxon>Anthozoa</taxon>
        <taxon>Hexacorallia</taxon>
        <taxon>Scleractinia</taxon>
        <taxon>Astrocoeniina</taxon>
        <taxon>Pocilloporidae</taxon>
        <taxon>Stylophora</taxon>
    </lineage>
</organism>
<dbReference type="Pfam" id="PF00620">
    <property type="entry name" value="RhoGAP"/>
    <property type="match status" value="1"/>
</dbReference>
<feature type="compositionally biased region" description="Acidic residues" evidence="1">
    <location>
        <begin position="409"/>
        <end position="419"/>
    </location>
</feature>
<name>A0A2B4SQR1_STYPI</name>
<evidence type="ECO:0000259" key="2">
    <source>
        <dbReference type="PROSITE" id="PS50020"/>
    </source>
</evidence>
<evidence type="ECO:0000259" key="4">
    <source>
        <dbReference type="PROSITE" id="PS51016"/>
    </source>
</evidence>
<dbReference type="SMART" id="SM00456">
    <property type="entry name" value="WW"/>
    <property type="match status" value="2"/>
</dbReference>
<protein>
    <submittedName>
        <fullName evidence="5">Rho GTPase-activating protein 39</fullName>
    </submittedName>
</protein>
<feature type="compositionally biased region" description="Acidic residues" evidence="1">
    <location>
        <begin position="209"/>
        <end position="230"/>
    </location>
</feature>
<dbReference type="InterPro" id="IPR008936">
    <property type="entry name" value="Rho_GTPase_activation_prot"/>
</dbReference>